<dbReference type="Proteomes" id="UP000250796">
    <property type="component" value="Chromosome MESINF"/>
</dbReference>
<gene>
    <name evidence="1" type="ORF">MESINF_0252</name>
</gene>
<dbReference type="AlphaFoldDB" id="A0A7Z7PQE8"/>
<reference evidence="1 2" key="1">
    <citation type="submission" date="2017-01" db="EMBL/GenBank/DDBJ databases">
        <authorList>
            <person name="Erauso G."/>
        </authorList>
    </citation>
    <scope>NUCLEOTIDE SEQUENCE [LARGE SCALE GENOMIC DNA]</scope>
    <source>
        <strain evidence="1">MESINF1</strain>
    </source>
</reference>
<name>A0A7Z7PQE8_9BACT</name>
<protein>
    <submittedName>
        <fullName evidence="1">Uncharacterized protein</fullName>
    </submittedName>
</protein>
<keyword evidence="2" id="KW-1185">Reference proteome</keyword>
<evidence type="ECO:0000313" key="2">
    <source>
        <dbReference type="Proteomes" id="UP000250796"/>
    </source>
</evidence>
<dbReference type="EMBL" id="LS974202">
    <property type="protein sequence ID" value="SSC11701.1"/>
    <property type="molecule type" value="Genomic_DNA"/>
</dbReference>
<dbReference type="KEGG" id="minf:MESINF_0252"/>
<organism evidence="1 2">
    <name type="scientific">Mesotoga infera</name>
    <dbReference type="NCBI Taxonomy" id="1236046"/>
    <lineage>
        <taxon>Bacteria</taxon>
        <taxon>Thermotogati</taxon>
        <taxon>Thermotogota</taxon>
        <taxon>Thermotogae</taxon>
        <taxon>Kosmotogales</taxon>
        <taxon>Kosmotogaceae</taxon>
        <taxon>Mesotoga</taxon>
    </lineage>
</organism>
<accession>A0A7Z7PQE8</accession>
<sequence length="51" mass="5597">MFSLSTTPGESRELVALVDSKCFEHYVTGKCIGTVGCVPKSYALRLVVKQF</sequence>
<proteinExistence type="predicted"/>
<evidence type="ECO:0000313" key="1">
    <source>
        <dbReference type="EMBL" id="SSC11701.1"/>
    </source>
</evidence>